<protein>
    <submittedName>
        <fullName evidence="1">Uncharacterized protein</fullName>
    </submittedName>
</protein>
<dbReference type="EMBL" id="MBAD02000700">
    <property type="protein sequence ID" value="RLN63852.1"/>
    <property type="molecule type" value="Genomic_DNA"/>
</dbReference>
<sequence>MSPVAKTNDTPAKTFMANGAQAFNDQVAAKLQTALGKNLPQMEVRVKHLTVEADVVVGRHEDGRELPTLAHTIKTAALKLSAKKHVVHKSILR</sequence>
<proteinExistence type="predicted"/>
<comment type="caution">
    <text evidence="1">The sequence shown here is derived from an EMBL/GenBank/DDBJ whole genome shotgun (WGS) entry which is preliminary data.</text>
</comment>
<feature type="non-terminal residue" evidence="1">
    <location>
        <position position="93"/>
    </location>
</feature>
<gene>
    <name evidence="1" type="ORF">BBJ29_006638</name>
</gene>
<evidence type="ECO:0000313" key="2">
    <source>
        <dbReference type="Proteomes" id="UP000284657"/>
    </source>
</evidence>
<dbReference type="AlphaFoldDB" id="A0A3R7GKV3"/>
<dbReference type="Proteomes" id="UP000284657">
    <property type="component" value="Unassembled WGS sequence"/>
</dbReference>
<evidence type="ECO:0000313" key="1">
    <source>
        <dbReference type="EMBL" id="RLN63852.1"/>
    </source>
</evidence>
<name>A0A3R7GKV3_9STRA</name>
<accession>A0A3R7GKV3</accession>
<reference evidence="1 2" key="1">
    <citation type="submission" date="2018-07" db="EMBL/GenBank/DDBJ databases">
        <title>Genome sequencing of oomycete isolates from Chile give support for New Zealand origin for Phytophthora kernoviae and make available the first Nothophytophthora sp. genome.</title>
        <authorList>
            <person name="Studholme D.J."/>
            <person name="Sanfuentes E."/>
            <person name="Panda P."/>
            <person name="Hill R."/>
            <person name="Sambles C."/>
            <person name="Grant M."/>
            <person name="Williams N.M."/>
            <person name="Mcdougal R.L."/>
        </authorList>
    </citation>
    <scope>NUCLEOTIDE SEQUENCE [LARGE SCALE GENOMIC DNA]</scope>
    <source>
        <strain evidence="1">Chile7</strain>
    </source>
</reference>
<organism evidence="1 2">
    <name type="scientific">Phytophthora kernoviae</name>
    <dbReference type="NCBI Taxonomy" id="325452"/>
    <lineage>
        <taxon>Eukaryota</taxon>
        <taxon>Sar</taxon>
        <taxon>Stramenopiles</taxon>
        <taxon>Oomycota</taxon>
        <taxon>Peronosporomycetes</taxon>
        <taxon>Peronosporales</taxon>
        <taxon>Peronosporaceae</taxon>
        <taxon>Phytophthora</taxon>
    </lineage>
</organism>